<evidence type="ECO:0000313" key="3">
    <source>
        <dbReference type="EMBL" id="CUH53312.1"/>
    </source>
</evidence>
<organism evidence="3 4">
    <name type="scientific">Shimia marina</name>
    <dbReference type="NCBI Taxonomy" id="321267"/>
    <lineage>
        <taxon>Bacteria</taxon>
        <taxon>Pseudomonadati</taxon>
        <taxon>Pseudomonadota</taxon>
        <taxon>Alphaproteobacteria</taxon>
        <taxon>Rhodobacterales</taxon>
        <taxon>Roseobacteraceae</taxon>
    </lineage>
</organism>
<dbReference type="PANTHER" id="PTHR36919">
    <property type="entry name" value="BLR1215 PROTEIN"/>
    <property type="match status" value="1"/>
</dbReference>
<dbReference type="InterPro" id="IPR019223">
    <property type="entry name" value="DUF2147"/>
</dbReference>
<dbReference type="Gene3D" id="2.40.128.520">
    <property type="match status" value="1"/>
</dbReference>
<accession>A0A0P1ES17</accession>
<keyword evidence="4" id="KW-1185">Reference proteome</keyword>
<sequence>MKKTLLAAAMTLAAATTALADPVEGIWKTAANDEGSYLHVKVAACGSDICGTIHKAFDASGSANPSYENLGKKMIWDMGVDGGGAYSGGKIWAPDADKTYKSKMSLSGNTLKVKGCVSVVCRSQNWTRVN</sequence>
<evidence type="ECO:0000256" key="1">
    <source>
        <dbReference type="SAM" id="SignalP"/>
    </source>
</evidence>
<dbReference type="PANTHER" id="PTHR36919:SF2">
    <property type="entry name" value="BLL6627 PROTEIN"/>
    <property type="match status" value="1"/>
</dbReference>
<dbReference type="Pfam" id="PF09917">
    <property type="entry name" value="DUF2147"/>
    <property type="match status" value="1"/>
</dbReference>
<dbReference type="AlphaFoldDB" id="A0A0P1ES17"/>
<evidence type="ECO:0000313" key="4">
    <source>
        <dbReference type="Proteomes" id="UP000054823"/>
    </source>
</evidence>
<feature type="domain" description="DUF2147" evidence="2">
    <location>
        <begin position="25"/>
        <end position="128"/>
    </location>
</feature>
<feature type="signal peptide" evidence="1">
    <location>
        <begin position="1"/>
        <end position="20"/>
    </location>
</feature>
<dbReference type="RefSeq" id="WP_058240483.1">
    <property type="nucleotide sequence ID" value="NZ_CYPW01000027.1"/>
</dbReference>
<dbReference type="Proteomes" id="UP000054823">
    <property type="component" value="Unassembled WGS sequence"/>
</dbReference>
<name>A0A0P1ES17_9RHOB</name>
<dbReference type="EMBL" id="CYPW01000027">
    <property type="protein sequence ID" value="CUH53312.1"/>
    <property type="molecule type" value="Genomic_DNA"/>
</dbReference>
<keyword evidence="1" id="KW-0732">Signal</keyword>
<feature type="chain" id="PRO_5006061864" description="DUF2147 domain-containing protein" evidence="1">
    <location>
        <begin position="21"/>
        <end position="130"/>
    </location>
</feature>
<protein>
    <recommendedName>
        <fullName evidence="2">DUF2147 domain-containing protein</fullName>
    </recommendedName>
</protein>
<dbReference type="OrthoDB" id="9811671at2"/>
<evidence type="ECO:0000259" key="2">
    <source>
        <dbReference type="Pfam" id="PF09917"/>
    </source>
</evidence>
<proteinExistence type="predicted"/>
<gene>
    <name evidence="3" type="ORF">SHM7688_02766</name>
</gene>
<reference evidence="3 4" key="1">
    <citation type="submission" date="2015-09" db="EMBL/GenBank/DDBJ databases">
        <authorList>
            <consortium name="Swine Surveillance"/>
        </authorList>
    </citation>
    <scope>NUCLEOTIDE SEQUENCE [LARGE SCALE GENOMIC DNA]</scope>
    <source>
        <strain evidence="3 4">CECT 7688</strain>
    </source>
</reference>